<name>E2AJM7_CAMFO</name>
<dbReference type="Proteomes" id="UP000000311">
    <property type="component" value="Unassembled WGS sequence"/>
</dbReference>
<accession>E2AJM7</accession>
<keyword evidence="1" id="KW-1133">Transmembrane helix</keyword>
<dbReference type="AlphaFoldDB" id="E2AJM7"/>
<organism evidence="3">
    <name type="scientific">Camponotus floridanus</name>
    <name type="common">Florida carpenter ant</name>
    <dbReference type="NCBI Taxonomy" id="104421"/>
    <lineage>
        <taxon>Eukaryota</taxon>
        <taxon>Metazoa</taxon>
        <taxon>Ecdysozoa</taxon>
        <taxon>Arthropoda</taxon>
        <taxon>Hexapoda</taxon>
        <taxon>Insecta</taxon>
        <taxon>Pterygota</taxon>
        <taxon>Neoptera</taxon>
        <taxon>Endopterygota</taxon>
        <taxon>Hymenoptera</taxon>
        <taxon>Apocrita</taxon>
        <taxon>Aculeata</taxon>
        <taxon>Formicoidea</taxon>
        <taxon>Formicidae</taxon>
        <taxon>Formicinae</taxon>
        <taxon>Camponotus</taxon>
    </lineage>
</organism>
<dbReference type="InParanoid" id="E2AJM7"/>
<protein>
    <submittedName>
        <fullName evidence="2">Uncharacterized protein</fullName>
    </submittedName>
</protein>
<proteinExistence type="predicted"/>
<reference evidence="2 3" key="1">
    <citation type="journal article" date="2010" name="Science">
        <title>Genomic comparison of the ants Camponotus floridanus and Harpegnathos saltator.</title>
        <authorList>
            <person name="Bonasio R."/>
            <person name="Zhang G."/>
            <person name="Ye C."/>
            <person name="Mutti N.S."/>
            <person name="Fang X."/>
            <person name="Qin N."/>
            <person name="Donahue G."/>
            <person name="Yang P."/>
            <person name="Li Q."/>
            <person name="Li C."/>
            <person name="Zhang P."/>
            <person name="Huang Z."/>
            <person name="Berger S.L."/>
            <person name="Reinberg D."/>
            <person name="Wang J."/>
            <person name="Liebig J."/>
        </authorList>
    </citation>
    <scope>NUCLEOTIDE SEQUENCE [LARGE SCALE GENOMIC DNA]</scope>
    <source>
        <strain evidence="3">C129</strain>
    </source>
</reference>
<evidence type="ECO:0000313" key="2">
    <source>
        <dbReference type="EMBL" id="EFN66354.1"/>
    </source>
</evidence>
<evidence type="ECO:0000313" key="3">
    <source>
        <dbReference type="Proteomes" id="UP000000311"/>
    </source>
</evidence>
<dbReference type="STRING" id="104421.E2AJM7"/>
<feature type="transmembrane region" description="Helical" evidence="1">
    <location>
        <begin position="23"/>
        <end position="45"/>
    </location>
</feature>
<dbReference type="EMBL" id="GL440049">
    <property type="protein sequence ID" value="EFN66354.1"/>
    <property type="molecule type" value="Genomic_DNA"/>
</dbReference>
<dbReference type="OrthoDB" id="4691307at2759"/>
<gene>
    <name evidence="2" type="ORF">EAG_03432</name>
</gene>
<keyword evidence="1" id="KW-0812">Transmembrane</keyword>
<evidence type="ECO:0000256" key="1">
    <source>
        <dbReference type="SAM" id="Phobius"/>
    </source>
</evidence>
<keyword evidence="3" id="KW-1185">Reference proteome</keyword>
<keyword evidence="1" id="KW-0472">Membrane</keyword>
<sequence>MTTCVNATNNANFTKTLNAISSYWLLALGFLVGNACGMFACYIWLTKKISCCCGYRQPRDNDAQRISLLQSLWQFEDSVFHEDAVSCPDTPPPPYREVMLRPGLYRNPSVTLNLNDDAATNSTGYN</sequence>